<dbReference type="SUPFAM" id="SSF81321">
    <property type="entry name" value="Family A G protein-coupled receptor-like"/>
    <property type="match status" value="1"/>
</dbReference>
<feature type="transmembrane region" description="Helical" evidence="5">
    <location>
        <begin position="294"/>
        <end position="316"/>
    </location>
</feature>
<keyword evidence="4 5" id="KW-0472">Membrane</keyword>
<name>A0A3Q3FFR3_KRYMA</name>
<comment type="subcellular location">
    <subcellularLocation>
        <location evidence="1">Membrane</location>
    </subcellularLocation>
</comment>
<dbReference type="InterPro" id="IPR000276">
    <property type="entry name" value="GPCR_Rhodpsn"/>
</dbReference>
<dbReference type="GO" id="GO:0004984">
    <property type="term" value="F:olfactory receptor activity"/>
    <property type="evidence" value="ECO:0007669"/>
    <property type="project" value="TreeGrafter"/>
</dbReference>
<dbReference type="InterPro" id="IPR052921">
    <property type="entry name" value="GPCR1_Superfamily_Member"/>
</dbReference>
<evidence type="ECO:0000256" key="4">
    <source>
        <dbReference type="ARBA" id="ARBA00023136"/>
    </source>
</evidence>
<reference evidence="7" key="2">
    <citation type="submission" date="2025-09" db="UniProtKB">
        <authorList>
            <consortium name="Ensembl"/>
        </authorList>
    </citation>
    <scope>IDENTIFICATION</scope>
</reference>
<dbReference type="PANTHER" id="PTHR26451:SF866">
    <property type="entry name" value="ODORANT RECEPTOR-RELATED"/>
    <property type="match status" value="1"/>
</dbReference>
<keyword evidence="3 5" id="KW-1133">Transmembrane helix</keyword>
<dbReference type="AlphaFoldDB" id="A0A3Q3FFR3"/>
<dbReference type="InterPro" id="IPR017452">
    <property type="entry name" value="GPCR_Rhodpsn_7TM"/>
</dbReference>
<reference evidence="7" key="1">
    <citation type="submission" date="2025-08" db="UniProtKB">
        <authorList>
            <consortium name="Ensembl"/>
        </authorList>
    </citation>
    <scope>IDENTIFICATION</scope>
</reference>
<dbReference type="Proteomes" id="UP000264800">
    <property type="component" value="Unplaced"/>
</dbReference>
<evidence type="ECO:0000313" key="8">
    <source>
        <dbReference type="Proteomes" id="UP000264800"/>
    </source>
</evidence>
<keyword evidence="8" id="KW-1185">Reference proteome</keyword>
<dbReference type="GO" id="GO:0005549">
    <property type="term" value="F:odorant binding"/>
    <property type="evidence" value="ECO:0007669"/>
    <property type="project" value="TreeGrafter"/>
</dbReference>
<feature type="transmembrane region" description="Helical" evidence="5">
    <location>
        <begin position="45"/>
        <end position="69"/>
    </location>
</feature>
<evidence type="ECO:0000256" key="3">
    <source>
        <dbReference type="ARBA" id="ARBA00022989"/>
    </source>
</evidence>
<organism evidence="7 8">
    <name type="scientific">Kryptolebias marmoratus</name>
    <name type="common">Mangrove killifish</name>
    <name type="synonym">Rivulus marmoratus</name>
    <dbReference type="NCBI Taxonomy" id="37003"/>
    <lineage>
        <taxon>Eukaryota</taxon>
        <taxon>Metazoa</taxon>
        <taxon>Chordata</taxon>
        <taxon>Craniata</taxon>
        <taxon>Vertebrata</taxon>
        <taxon>Euteleostomi</taxon>
        <taxon>Actinopterygii</taxon>
        <taxon>Neopterygii</taxon>
        <taxon>Teleostei</taxon>
        <taxon>Neoteleostei</taxon>
        <taxon>Acanthomorphata</taxon>
        <taxon>Ovalentaria</taxon>
        <taxon>Atherinomorphae</taxon>
        <taxon>Cyprinodontiformes</taxon>
        <taxon>Rivulidae</taxon>
        <taxon>Kryptolebias</taxon>
    </lineage>
</organism>
<dbReference type="FunFam" id="1.20.1070.10:FF:000096">
    <property type="entry name" value="Odorant receptor 131-2"/>
    <property type="match status" value="1"/>
</dbReference>
<feature type="transmembrane region" description="Helical" evidence="5">
    <location>
        <begin position="164"/>
        <end position="185"/>
    </location>
</feature>
<dbReference type="PANTHER" id="PTHR26451">
    <property type="entry name" value="G_PROTEIN_RECEP_F1_2 DOMAIN-CONTAINING PROTEIN"/>
    <property type="match status" value="1"/>
</dbReference>
<sequence length="339" mass="38569">KKEVVTLTLQHKLCQDINAVIIKGNIMFLSQMNTTVQQQRRGLHWLVLSAIVTTLPCCVFLLINVTMLYTLRSKAVFKETSRYFLLFNLLLADTMQLAHSQSMFLLSVCGVTLLYPVCSTLIILYSLPERFSPITLVIMCLERYVAVCYPLRHSAIITIRNTRMVICVVWTFSSLNAIIQLIIMFKFTFLDLQLTQMTDYCGKDSVFVDPVSELYDKVSRYFLFALGGVTVIFSYTGIIVAARSASTNKASANKARRTLLLHLLQMGLTMSSTIHNSLLIVVSEIPDRVVGAHMLVFLYVCLTIFPKCLSCLIYGLRDQNISHVIMFRFSCQCRPRDHR</sequence>
<evidence type="ECO:0000256" key="1">
    <source>
        <dbReference type="ARBA" id="ARBA00004370"/>
    </source>
</evidence>
<dbReference type="GeneTree" id="ENSGT00940000163093"/>
<evidence type="ECO:0000313" key="7">
    <source>
        <dbReference type="Ensembl" id="ENSKMAP00000012042.1"/>
    </source>
</evidence>
<feature type="transmembrane region" description="Helical" evidence="5">
    <location>
        <begin position="105"/>
        <end position="125"/>
    </location>
</feature>
<keyword evidence="2 5" id="KW-0812">Transmembrane</keyword>
<dbReference type="Ensembl" id="ENSKMAT00000012222.1">
    <property type="protein sequence ID" value="ENSKMAP00000012042.1"/>
    <property type="gene ID" value="ENSKMAG00000008987.1"/>
</dbReference>
<dbReference type="Gene3D" id="1.20.1070.10">
    <property type="entry name" value="Rhodopsin 7-helix transmembrane proteins"/>
    <property type="match status" value="1"/>
</dbReference>
<evidence type="ECO:0000256" key="2">
    <source>
        <dbReference type="ARBA" id="ARBA00022692"/>
    </source>
</evidence>
<feature type="transmembrane region" description="Helical" evidence="5">
    <location>
        <begin position="221"/>
        <end position="242"/>
    </location>
</feature>
<feature type="domain" description="G-protein coupled receptors family 1 profile" evidence="6">
    <location>
        <begin position="63"/>
        <end position="314"/>
    </location>
</feature>
<dbReference type="GO" id="GO:0004930">
    <property type="term" value="F:G protein-coupled receptor activity"/>
    <property type="evidence" value="ECO:0007669"/>
    <property type="project" value="InterPro"/>
</dbReference>
<accession>A0A3Q3FFR3</accession>
<evidence type="ECO:0000256" key="5">
    <source>
        <dbReference type="SAM" id="Phobius"/>
    </source>
</evidence>
<dbReference type="OMA" id="CYTGIIV"/>
<dbReference type="Pfam" id="PF00001">
    <property type="entry name" value="7tm_1"/>
    <property type="match status" value="1"/>
</dbReference>
<dbReference type="GO" id="GO:0016020">
    <property type="term" value="C:membrane"/>
    <property type="evidence" value="ECO:0007669"/>
    <property type="project" value="UniProtKB-SubCell"/>
</dbReference>
<protein>
    <recommendedName>
        <fullName evidence="6">G-protein coupled receptors family 1 profile domain-containing protein</fullName>
    </recommendedName>
</protein>
<dbReference type="PROSITE" id="PS50262">
    <property type="entry name" value="G_PROTEIN_RECEP_F1_2"/>
    <property type="match status" value="1"/>
</dbReference>
<dbReference type="CDD" id="cd00637">
    <property type="entry name" value="7tm_classA_rhodopsin-like"/>
    <property type="match status" value="1"/>
</dbReference>
<evidence type="ECO:0000259" key="6">
    <source>
        <dbReference type="PROSITE" id="PS50262"/>
    </source>
</evidence>
<proteinExistence type="predicted"/>
<feature type="transmembrane region" description="Helical" evidence="5">
    <location>
        <begin position="263"/>
        <end position="282"/>
    </location>
</feature>